<dbReference type="Pfam" id="PF00085">
    <property type="entry name" value="Thioredoxin"/>
    <property type="match status" value="1"/>
</dbReference>
<dbReference type="AlphaFoldDB" id="A0A2H0W563"/>
<feature type="domain" description="Thioredoxin" evidence="2">
    <location>
        <begin position="95"/>
        <end position="214"/>
    </location>
</feature>
<organism evidence="3 4">
    <name type="scientific">Candidatus Buchananbacteria bacterium CG10_big_fil_rev_8_21_14_0_10_33_19</name>
    <dbReference type="NCBI Taxonomy" id="1974525"/>
    <lineage>
        <taxon>Bacteria</taxon>
        <taxon>Candidatus Buchananiibacteriota</taxon>
    </lineage>
</organism>
<dbReference type="PROSITE" id="PS51352">
    <property type="entry name" value="THIOREDOXIN_2"/>
    <property type="match status" value="1"/>
</dbReference>
<accession>A0A2H0W563</accession>
<evidence type="ECO:0000256" key="1">
    <source>
        <dbReference type="SAM" id="Phobius"/>
    </source>
</evidence>
<evidence type="ECO:0000313" key="3">
    <source>
        <dbReference type="EMBL" id="PIS06489.1"/>
    </source>
</evidence>
<dbReference type="InterPro" id="IPR013766">
    <property type="entry name" value="Thioredoxin_domain"/>
</dbReference>
<keyword evidence="1" id="KW-0472">Membrane</keyword>
<reference evidence="4" key="1">
    <citation type="submission" date="2017-09" db="EMBL/GenBank/DDBJ databases">
        <title>Depth-based differentiation of microbial function through sediment-hosted aquifers and enrichment of novel symbionts in the deep terrestrial subsurface.</title>
        <authorList>
            <person name="Probst A.J."/>
            <person name="Ladd B."/>
            <person name="Jarett J.K."/>
            <person name="Geller-Mcgrath D.E."/>
            <person name="Sieber C.M.K."/>
            <person name="Emerson J.B."/>
            <person name="Anantharaman K."/>
            <person name="Thomas B.C."/>
            <person name="Malmstrom R."/>
            <person name="Stieglmeier M."/>
            <person name="Klingl A."/>
            <person name="Woyke T."/>
            <person name="Ryan C.M."/>
            <person name="Banfield J.F."/>
        </authorList>
    </citation>
    <scope>NUCLEOTIDE SEQUENCE [LARGE SCALE GENOMIC DNA]</scope>
</reference>
<evidence type="ECO:0000259" key="2">
    <source>
        <dbReference type="PROSITE" id="PS51352"/>
    </source>
</evidence>
<proteinExistence type="predicted"/>
<sequence>MMENSQKGFILPIIGATIAIIIVIGGIAYLANKSTVNNKDINQTENSTMTEEDKSANNQMMNEKGVDSVIEDENTTMMNDNKTEPELMMTYSGSVLAGNSAPLLDFNQSDYEAALKTDKLIVLYFYANWCPVCRAEFPLMQQAFNDLNSDQVVGFRVNYNDNETDNSEKNLARQFGVAYQHTKVFVKNNNRILKSPEGWDTGRYTSEINKIINQ</sequence>
<dbReference type="CDD" id="cd02947">
    <property type="entry name" value="TRX_family"/>
    <property type="match status" value="1"/>
</dbReference>
<feature type="transmembrane region" description="Helical" evidence="1">
    <location>
        <begin position="9"/>
        <end position="31"/>
    </location>
</feature>
<keyword evidence="1" id="KW-0812">Transmembrane</keyword>
<keyword evidence="1" id="KW-1133">Transmembrane helix</keyword>
<gene>
    <name evidence="3" type="ORF">COT80_00950</name>
</gene>
<dbReference type="Gene3D" id="3.40.30.10">
    <property type="entry name" value="Glutaredoxin"/>
    <property type="match status" value="1"/>
</dbReference>
<dbReference type="InterPro" id="IPR036249">
    <property type="entry name" value="Thioredoxin-like_sf"/>
</dbReference>
<dbReference type="Proteomes" id="UP000229056">
    <property type="component" value="Unassembled WGS sequence"/>
</dbReference>
<dbReference type="EMBL" id="PEZY01000004">
    <property type="protein sequence ID" value="PIS06489.1"/>
    <property type="molecule type" value="Genomic_DNA"/>
</dbReference>
<comment type="caution">
    <text evidence="3">The sequence shown here is derived from an EMBL/GenBank/DDBJ whole genome shotgun (WGS) entry which is preliminary data.</text>
</comment>
<evidence type="ECO:0000313" key="4">
    <source>
        <dbReference type="Proteomes" id="UP000229056"/>
    </source>
</evidence>
<name>A0A2H0W563_9BACT</name>
<protein>
    <recommendedName>
        <fullName evidence="2">Thioredoxin domain-containing protein</fullName>
    </recommendedName>
</protein>
<dbReference type="SUPFAM" id="SSF52833">
    <property type="entry name" value="Thioredoxin-like"/>
    <property type="match status" value="1"/>
</dbReference>